<dbReference type="PANTHER" id="PTHR48078">
    <property type="entry name" value="THREONINE DEHYDRATASE, MITOCHONDRIAL-RELATED"/>
    <property type="match status" value="1"/>
</dbReference>
<dbReference type="InterPro" id="IPR038110">
    <property type="entry name" value="TD_ACT-like_sf"/>
</dbReference>
<comment type="similarity">
    <text evidence="4 12">Belongs to the serine/threonine dehydratase family.</text>
</comment>
<dbReference type="Gene3D" id="3.40.50.1100">
    <property type="match status" value="2"/>
</dbReference>
<evidence type="ECO:0000256" key="9">
    <source>
        <dbReference type="ARBA" id="ARBA00023239"/>
    </source>
</evidence>
<dbReference type="Pfam" id="PF00585">
    <property type="entry name" value="Thr_dehydrat_C"/>
    <property type="match status" value="1"/>
</dbReference>
<dbReference type="SUPFAM" id="SSF53686">
    <property type="entry name" value="Tryptophan synthase beta subunit-like PLP-dependent enzymes"/>
    <property type="match status" value="1"/>
</dbReference>
<dbReference type="PROSITE" id="PS00165">
    <property type="entry name" value="DEHYDRATASE_SER_THR"/>
    <property type="match status" value="1"/>
</dbReference>
<evidence type="ECO:0000256" key="6">
    <source>
        <dbReference type="ARBA" id="ARBA00022605"/>
    </source>
</evidence>
<evidence type="ECO:0000256" key="3">
    <source>
        <dbReference type="ARBA" id="ARBA00004810"/>
    </source>
</evidence>
<dbReference type="EMBL" id="CADCTO010000236">
    <property type="protein sequence ID" value="CAA9249647.1"/>
    <property type="molecule type" value="Genomic_DNA"/>
</dbReference>
<keyword evidence="10 12" id="KW-0100">Branched-chain amino acid biosynthesis</keyword>
<evidence type="ECO:0000256" key="4">
    <source>
        <dbReference type="ARBA" id="ARBA00010869"/>
    </source>
</evidence>
<keyword evidence="9 12" id="KW-0456">Lyase</keyword>
<evidence type="ECO:0000256" key="5">
    <source>
        <dbReference type="ARBA" id="ARBA00011881"/>
    </source>
</evidence>
<comment type="pathway">
    <text evidence="3 12">Amino-acid biosynthesis; L-isoleucine biosynthesis; 2-oxobutanoate from L-threonine: step 1/1.</text>
</comment>
<accession>A0A6J4IDW3</accession>
<protein>
    <recommendedName>
        <fullName evidence="12">L-threonine dehydratase</fullName>
        <ecNumber evidence="12">4.3.1.19</ecNumber>
    </recommendedName>
    <alternativeName>
        <fullName evidence="12">Threonine deaminase</fullName>
    </alternativeName>
</protein>
<keyword evidence="8 12" id="KW-0663">Pyridoxal phosphate</keyword>
<evidence type="ECO:0000256" key="7">
    <source>
        <dbReference type="ARBA" id="ARBA00022624"/>
    </source>
</evidence>
<dbReference type="PROSITE" id="PS51672">
    <property type="entry name" value="ACT_LIKE"/>
    <property type="match status" value="1"/>
</dbReference>
<feature type="domain" description="ACT-like" evidence="13">
    <location>
        <begin position="313"/>
        <end position="387"/>
    </location>
</feature>
<evidence type="ECO:0000256" key="10">
    <source>
        <dbReference type="ARBA" id="ARBA00023304"/>
    </source>
</evidence>
<dbReference type="InterPro" id="IPR001721">
    <property type="entry name" value="TD_ACT-like"/>
</dbReference>
<dbReference type="Pfam" id="PF00291">
    <property type="entry name" value="PALP"/>
    <property type="match status" value="1"/>
</dbReference>
<name>A0A6J4IDW3_9BACT</name>
<keyword evidence="6 12" id="KW-0028">Amino-acid biosynthesis</keyword>
<comment type="subunit">
    <text evidence="5 12">Homotetramer.</text>
</comment>
<dbReference type="AlphaFoldDB" id="A0A6J4IDW3"/>
<comment type="cofactor">
    <cofactor evidence="2 12">
        <name>pyridoxal 5'-phosphate</name>
        <dbReference type="ChEBI" id="CHEBI:597326"/>
    </cofactor>
</comment>
<reference evidence="14" key="1">
    <citation type="submission" date="2020-02" db="EMBL/GenBank/DDBJ databases">
        <authorList>
            <person name="Meier V. D."/>
        </authorList>
    </citation>
    <scope>NUCLEOTIDE SEQUENCE</scope>
    <source>
        <strain evidence="14">AVDCRST_MAG63</strain>
    </source>
</reference>
<evidence type="ECO:0000256" key="11">
    <source>
        <dbReference type="ARBA" id="ARBA00025527"/>
    </source>
</evidence>
<organism evidence="14">
    <name type="scientific">uncultured Armatimonadetes bacterium</name>
    <dbReference type="NCBI Taxonomy" id="157466"/>
    <lineage>
        <taxon>Bacteria</taxon>
        <taxon>Bacillati</taxon>
        <taxon>Armatimonadota</taxon>
        <taxon>environmental samples</taxon>
    </lineage>
</organism>
<evidence type="ECO:0000256" key="2">
    <source>
        <dbReference type="ARBA" id="ARBA00001933"/>
    </source>
</evidence>
<proteinExistence type="inferred from homology"/>
<dbReference type="FunFam" id="3.40.50.1100:FF:000005">
    <property type="entry name" value="Threonine dehydratase catabolic"/>
    <property type="match status" value="1"/>
</dbReference>
<dbReference type="GO" id="GO:0030170">
    <property type="term" value="F:pyridoxal phosphate binding"/>
    <property type="evidence" value="ECO:0007669"/>
    <property type="project" value="InterPro"/>
</dbReference>
<dbReference type="InterPro" id="IPR011820">
    <property type="entry name" value="IlvA"/>
</dbReference>
<evidence type="ECO:0000256" key="1">
    <source>
        <dbReference type="ARBA" id="ARBA00001274"/>
    </source>
</evidence>
<dbReference type="GO" id="GO:0006567">
    <property type="term" value="P:L-threonine catabolic process"/>
    <property type="evidence" value="ECO:0007669"/>
    <property type="project" value="TreeGrafter"/>
</dbReference>
<dbReference type="SUPFAM" id="SSF55021">
    <property type="entry name" value="ACT-like"/>
    <property type="match status" value="1"/>
</dbReference>
<comment type="function">
    <text evidence="11 12">Catalyzes the anaerobic formation of alpha-ketobutyrate and ammonia from threonine in a two-step reaction. The first step involved a dehydration of threonine and a production of enamine intermediates (aminocrotonate), which tautomerizes to its imine form (iminobutyrate). Both intermediates are unstable and short-lived. The second step is the nonenzymatic hydrolysis of the enamine/imine intermediates to form 2-ketobutyrate and free ammonia. In the low water environment of the cell, the second step is accelerated by RidA.</text>
</comment>
<dbReference type="InterPro" id="IPR036052">
    <property type="entry name" value="TrpB-like_PALP_sf"/>
</dbReference>
<dbReference type="CDD" id="cd04907">
    <property type="entry name" value="ACT_ThrD-I_2"/>
    <property type="match status" value="1"/>
</dbReference>
<dbReference type="NCBIfam" id="TIGR02079">
    <property type="entry name" value="THD1"/>
    <property type="match status" value="1"/>
</dbReference>
<evidence type="ECO:0000259" key="13">
    <source>
        <dbReference type="PROSITE" id="PS51672"/>
    </source>
</evidence>
<dbReference type="CDD" id="cd01562">
    <property type="entry name" value="Thr-dehyd"/>
    <property type="match status" value="1"/>
</dbReference>
<dbReference type="InterPro" id="IPR001926">
    <property type="entry name" value="TrpB-like_PALP"/>
</dbReference>
<dbReference type="NCBIfam" id="NF006390">
    <property type="entry name" value="PRK08639.1"/>
    <property type="match status" value="1"/>
</dbReference>
<dbReference type="InterPro" id="IPR000634">
    <property type="entry name" value="Ser/Thr_deHydtase_PyrdxlP-BS"/>
</dbReference>
<evidence type="ECO:0000256" key="12">
    <source>
        <dbReference type="RuleBase" id="RU362012"/>
    </source>
</evidence>
<dbReference type="InterPro" id="IPR050147">
    <property type="entry name" value="Ser/Thr_Dehydratase"/>
</dbReference>
<evidence type="ECO:0000256" key="8">
    <source>
        <dbReference type="ARBA" id="ARBA00022898"/>
    </source>
</evidence>
<evidence type="ECO:0000313" key="14">
    <source>
        <dbReference type="EMBL" id="CAA9249647.1"/>
    </source>
</evidence>
<dbReference type="GO" id="GO:0006565">
    <property type="term" value="P:L-serine catabolic process"/>
    <property type="evidence" value="ECO:0007669"/>
    <property type="project" value="TreeGrafter"/>
</dbReference>
<gene>
    <name evidence="12" type="primary">ilvA</name>
    <name evidence="14" type="ORF">AVDCRST_MAG63-1946</name>
</gene>
<dbReference type="GO" id="GO:0009097">
    <property type="term" value="P:isoleucine biosynthetic process"/>
    <property type="evidence" value="ECO:0007669"/>
    <property type="project" value="UniProtKB-UniRule"/>
</dbReference>
<keyword evidence="7 12" id="KW-0412">Isoleucine biosynthesis</keyword>
<dbReference type="Gene3D" id="3.40.1020.10">
    <property type="entry name" value="Biosynthetic Threonine Deaminase, Domain 3"/>
    <property type="match status" value="1"/>
</dbReference>
<dbReference type="UniPathway" id="UPA00047">
    <property type="reaction ID" value="UER00054"/>
</dbReference>
<dbReference type="EC" id="4.3.1.19" evidence="12"/>
<comment type="catalytic activity">
    <reaction evidence="1 12">
        <text>L-threonine = 2-oxobutanoate + NH4(+)</text>
        <dbReference type="Rhea" id="RHEA:22108"/>
        <dbReference type="ChEBI" id="CHEBI:16763"/>
        <dbReference type="ChEBI" id="CHEBI:28938"/>
        <dbReference type="ChEBI" id="CHEBI:57926"/>
        <dbReference type="EC" id="4.3.1.19"/>
    </reaction>
</comment>
<dbReference type="PANTHER" id="PTHR48078:SF11">
    <property type="entry name" value="THREONINE DEHYDRATASE, MITOCHONDRIAL"/>
    <property type="match status" value="1"/>
</dbReference>
<dbReference type="GO" id="GO:0003941">
    <property type="term" value="F:L-serine ammonia-lyase activity"/>
    <property type="evidence" value="ECO:0007669"/>
    <property type="project" value="TreeGrafter"/>
</dbReference>
<sequence>MTRTPLQHNPRLSEQFRADIYLKREDLQVVRSYKLRGAYHLMSSLTAAERERGVVCASAGNHAQGVAFTCRHLDIEGHLYMPQNTPRQKVRRVRELGGASVRIELVGDSFDATYRLAAEYAHGTHRVFVHPFDDPRVIAGQGTVGVELREQLPSAPDFVVAPVGGGGLISGLAVYAERYFPQTTLIGAEPAGAACMLAALQAGRPVTLPQIDTFVDGAAVRTAGHHNLRICQRLAREILPVAEGKVCTEMLDLYQSEGIIAEPAGALSVAALSLLGERIRGKKVVCILSGGNNDITRYPEIIERSLIDQGLKHYFLIEFSQRPGALRRYLDDALGPSDDITLFEYIKKSNREYGPALVGIELARKEDFAPLLARMDGIGLRYEIIRSDSALFRFVL</sequence>
<dbReference type="GO" id="GO:0004794">
    <property type="term" value="F:threonine deaminase activity"/>
    <property type="evidence" value="ECO:0007669"/>
    <property type="project" value="UniProtKB-UniRule"/>
</dbReference>
<dbReference type="InterPro" id="IPR045865">
    <property type="entry name" value="ACT-like_dom_sf"/>
</dbReference>